<dbReference type="CDD" id="cd01983">
    <property type="entry name" value="SIMIBI"/>
    <property type="match status" value="1"/>
</dbReference>
<dbReference type="InterPro" id="IPR027417">
    <property type="entry name" value="P-loop_NTPase"/>
</dbReference>
<sequence length="232" mass="23451">MMAAAARDARGDGATGGAGGEGAGAADGGTIEGAGPGRGAGSEAAPLAAPAPADIAAAPAPLLVVIRGPSGAGKSTTTAAVLRALRGAGRKVAVLEQDHVRNVILGGAKGTRELSCRMLHAAASAARAGGFDVVVEGILNITYCAEFLEALSREHVGAGGRVVATYLDASLDETKRRHATRDKRHDFGADEMATWYASAQPWGIEGEVIVPESSSAEETVARILREVTRTTS</sequence>
<accession>A0A7S1CJJ9</accession>
<feature type="region of interest" description="Disordered" evidence="1">
    <location>
        <begin position="1"/>
        <end position="46"/>
    </location>
</feature>
<dbReference type="AlphaFoldDB" id="A0A7S1CJJ9"/>
<proteinExistence type="predicted"/>
<dbReference type="Gene3D" id="3.40.50.300">
    <property type="entry name" value="P-loop containing nucleotide triphosphate hydrolases"/>
    <property type="match status" value="1"/>
</dbReference>
<feature type="compositionally biased region" description="Gly residues" evidence="1">
    <location>
        <begin position="13"/>
        <end position="40"/>
    </location>
</feature>
<evidence type="ECO:0000256" key="1">
    <source>
        <dbReference type="SAM" id="MobiDB-lite"/>
    </source>
</evidence>
<gene>
    <name evidence="2" type="ORF">BSP0115_LOCUS14338</name>
</gene>
<dbReference type="SUPFAM" id="SSF52540">
    <property type="entry name" value="P-loop containing nucleoside triphosphate hydrolases"/>
    <property type="match status" value="1"/>
</dbReference>
<dbReference type="EMBL" id="HBFS01021413">
    <property type="protein sequence ID" value="CAD8921076.1"/>
    <property type="molecule type" value="Transcribed_RNA"/>
</dbReference>
<protein>
    <submittedName>
        <fullName evidence="2">Uncharacterized protein</fullName>
    </submittedName>
</protein>
<organism evidence="2">
    <name type="scientific">Bicosoecida sp. CB-2014</name>
    <dbReference type="NCBI Taxonomy" id="1486930"/>
    <lineage>
        <taxon>Eukaryota</taxon>
        <taxon>Sar</taxon>
        <taxon>Stramenopiles</taxon>
        <taxon>Bigyra</taxon>
        <taxon>Opalozoa</taxon>
        <taxon>Bicosoecida</taxon>
    </lineage>
</organism>
<evidence type="ECO:0000313" key="2">
    <source>
        <dbReference type="EMBL" id="CAD8921076.1"/>
    </source>
</evidence>
<name>A0A7S1CJJ9_9STRA</name>
<reference evidence="2" key="1">
    <citation type="submission" date="2021-01" db="EMBL/GenBank/DDBJ databases">
        <authorList>
            <person name="Corre E."/>
            <person name="Pelletier E."/>
            <person name="Niang G."/>
            <person name="Scheremetjew M."/>
            <person name="Finn R."/>
            <person name="Kale V."/>
            <person name="Holt S."/>
            <person name="Cochrane G."/>
            <person name="Meng A."/>
            <person name="Brown T."/>
            <person name="Cohen L."/>
        </authorList>
    </citation>
    <scope>NUCLEOTIDE SEQUENCE</scope>
    <source>
        <strain evidence="2">Ms1</strain>
    </source>
</reference>
<dbReference type="Pfam" id="PF13671">
    <property type="entry name" value="AAA_33"/>
    <property type="match status" value="1"/>
</dbReference>